<evidence type="ECO:0000313" key="1">
    <source>
        <dbReference type="EMBL" id="TNN64865.1"/>
    </source>
</evidence>
<accession>A0A4Z2HHW9</accession>
<comment type="caution">
    <text evidence="1">The sequence shown here is derived from an EMBL/GenBank/DDBJ whole genome shotgun (WGS) entry which is preliminary data.</text>
</comment>
<dbReference type="AlphaFoldDB" id="A0A4Z2HHW9"/>
<organism evidence="1 2">
    <name type="scientific">Liparis tanakae</name>
    <name type="common">Tanaka's snailfish</name>
    <dbReference type="NCBI Taxonomy" id="230148"/>
    <lineage>
        <taxon>Eukaryota</taxon>
        <taxon>Metazoa</taxon>
        <taxon>Chordata</taxon>
        <taxon>Craniata</taxon>
        <taxon>Vertebrata</taxon>
        <taxon>Euteleostomi</taxon>
        <taxon>Actinopterygii</taxon>
        <taxon>Neopterygii</taxon>
        <taxon>Teleostei</taxon>
        <taxon>Neoteleostei</taxon>
        <taxon>Acanthomorphata</taxon>
        <taxon>Eupercaria</taxon>
        <taxon>Perciformes</taxon>
        <taxon>Cottioidei</taxon>
        <taxon>Cottales</taxon>
        <taxon>Liparidae</taxon>
        <taxon>Liparis</taxon>
    </lineage>
</organism>
<proteinExistence type="predicted"/>
<keyword evidence="2" id="KW-1185">Reference proteome</keyword>
<dbReference type="EMBL" id="SRLO01000245">
    <property type="protein sequence ID" value="TNN64865.1"/>
    <property type="molecule type" value="Genomic_DNA"/>
</dbReference>
<name>A0A4Z2HHW9_9TELE</name>
<gene>
    <name evidence="1" type="ORF">EYF80_024956</name>
</gene>
<evidence type="ECO:0000313" key="2">
    <source>
        <dbReference type="Proteomes" id="UP000314294"/>
    </source>
</evidence>
<protein>
    <submittedName>
        <fullName evidence="1">Uncharacterized protein</fullName>
    </submittedName>
</protein>
<reference evidence="1 2" key="1">
    <citation type="submission" date="2019-03" db="EMBL/GenBank/DDBJ databases">
        <title>First draft genome of Liparis tanakae, snailfish: a comprehensive survey of snailfish specific genes.</title>
        <authorList>
            <person name="Kim W."/>
            <person name="Song I."/>
            <person name="Jeong J.-H."/>
            <person name="Kim D."/>
            <person name="Kim S."/>
            <person name="Ryu S."/>
            <person name="Song J.Y."/>
            <person name="Lee S.K."/>
        </authorList>
    </citation>
    <scope>NUCLEOTIDE SEQUENCE [LARGE SCALE GENOMIC DNA]</scope>
    <source>
        <tissue evidence="1">Muscle</tissue>
    </source>
</reference>
<sequence>MSSSELEVILGNTFVTCGEERGPFRISNKVHMSNFTLNCLVHGLKQPPELSSEQLPHIVLPASQ</sequence>
<dbReference type="Proteomes" id="UP000314294">
    <property type="component" value="Unassembled WGS sequence"/>
</dbReference>